<dbReference type="InterPro" id="IPR028098">
    <property type="entry name" value="Glyco_trans_4-like_N"/>
</dbReference>
<feature type="domain" description="Glycosyl transferase family 1" evidence="2">
    <location>
        <begin position="150"/>
        <end position="287"/>
    </location>
</feature>
<evidence type="ECO:0000313" key="5">
    <source>
        <dbReference type="Proteomes" id="UP000007812"/>
    </source>
</evidence>
<dbReference type="Gene3D" id="3.40.50.2000">
    <property type="entry name" value="Glycogen Phosphorylase B"/>
    <property type="match status" value="2"/>
</dbReference>
<feature type="domain" description="Glycosyltransferase subfamily 4-like N-terminal" evidence="3">
    <location>
        <begin position="2"/>
        <end position="144"/>
    </location>
</feature>
<proteinExistence type="predicted"/>
<dbReference type="PANTHER" id="PTHR46401:SF2">
    <property type="entry name" value="GLYCOSYLTRANSFERASE WBBK-RELATED"/>
    <property type="match status" value="1"/>
</dbReference>
<dbReference type="Pfam" id="PF00534">
    <property type="entry name" value="Glycos_transf_1"/>
    <property type="match status" value="1"/>
</dbReference>
<evidence type="ECO:0000259" key="2">
    <source>
        <dbReference type="Pfam" id="PF00534"/>
    </source>
</evidence>
<dbReference type="HOGENOM" id="CLU_009583_2_2_2"/>
<dbReference type="KEGG" id="mcn:Mcup_1776"/>
<dbReference type="Pfam" id="PF13439">
    <property type="entry name" value="Glyco_transf_4"/>
    <property type="match status" value="1"/>
</dbReference>
<gene>
    <name evidence="4" type="ordered locus">Mcup_1776</name>
</gene>
<dbReference type="AlphaFoldDB" id="F4G0R9"/>
<dbReference type="PANTHER" id="PTHR46401">
    <property type="entry name" value="GLYCOSYLTRANSFERASE WBBK-RELATED"/>
    <property type="match status" value="1"/>
</dbReference>
<dbReference type="EMBL" id="CP002656">
    <property type="protein sequence ID" value="AEB95878.1"/>
    <property type="molecule type" value="Genomic_DNA"/>
</dbReference>
<dbReference type="CDD" id="cd03801">
    <property type="entry name" value="GT4_PimA-like"/>
    <property type="match status" value="1"/>
</dbReference>
<evidence type="ECO:0000256" key="1">
    <source>
        <dbReference type="ARBA" id="ARBA00022679"/>
    </source>
</evidence>
<dbReference type="eggNOG" id="arCOG01403">
    <property type="taxonomic scope" value="Archaea"/>
</dbReference>
<accession>F4G0R9</accession>
<dbReference type="GO" id="GO:0016757">
    <property type="term" value="F:glycosyltransferase activity"/>
    <property type="evidence" value="ECO:0007669"/>
    <property type="project" value="InterPro"/>
</dbReference>
<protein>
    <submittedName>
        <fullName evidence="4">Glycosyl transferase, group 1</fullName>
    </submittedName>
</protein>
<dbReference type="InterPro" id="IPR001296">
    <property type="entry name" value="Glyco_trans_1"/>
</dbReference>
<dbReference type="SUPFAM" id="SSF53756">
    <property type="entry name" value="UDP-Glycosyltransferase/glycogen phosphorylase"/>
    <property type="match status" value="1"/>
</dbReference>
<keyword evidence="1 4" id="KW-0808">Transferase</keyword>
<keyword evidence="5" id="KW-1185">Reference proteome</keyword>
<sequence>MLLEVGKRLAKHMSVTWLAESVPGLPGEEEIDGILVKRRGNRGSLHLHSLMEAKRHEVVIDSVAHAVPFFSYKVNKRTIALIHHVHQGVLDLEAGKLSPILKWLERRVKGYNNFIAISNTTKRDLIKLGVKAEIRVIYNGVDHQKYKPGPKGEPTVLWIGRLKRYKNPLDVYEIARDLDFEFLLAGGGELESEIRRLNEPNVKFLGRVSEDEKVRLYQRSWVLISTSYIEGWGMTIVEANSCGTPVVAYATGSVPEIVKEGINGYLVRYKDVKAMREAIVRTISQGERLFKSSYSESLNYNWDRSAEEYRSYVEALARR</sequence>
<evidence type="ECO:0000313" key="4">
    <source>
        <dbReference type="EMBL" id="AEB95878.1"/>
    </source>
</evidence>
<dbReference type="Proteomes" id="UP000007812">
    <property type="component" value="Chromosome"/>
</dbReference>
<evidence type="ECO:0000259" key="3">
    <source>
        <dbReference type="Pfam" id="PF13439"/>
    </source>
</evidence>
<dbReference type="STRING" id="1006006.Mcup_1776"/>
<organism evidence="4 5">
    <name type="scientific">Metallosphaera cuprina (strain Ar-4)</name>
    <dbReference type="NCBI Taxonomy" id="1006006"/>
    <lineage>
        <taxon>Archaea</taxon>
        <taxon>Thermoproteota</taxon>
        <taxon>Thermoprotei</taxon>
        <taxon>Sulfolobales</taxon>
        <taxon>Sulfolobaceae</taxon>
        <taxon>Metallosphaera</taxon>
    </lineage>
</organism>
<dbReference type="PATRIC" id="fig|1006006.8.peg.1783"/>
<name>F4G0R9_METCR</name>
<reference evidence="4 5" key="1">
    <citation type="journal article" date="2011" name="J. Bacteriol.">
        <title>Complete genome sequence of Metallosphaera cuprina, a metal sulfide-oxidizing archaeon from a hot spring.</title>
        <authorList>
            <person name="Liu L.J."/>
            <person name="You X.Y."/>
            <person name="Zheng H."/>
            <person name="Wang S."/>
            <person name="Jiang C.Y."/>
            <person name="Liu S.J."/>
        </authorList>
    </citation>
    <scope>NUCLEOTIDE SEQUENCE [LARGE SCALE GENOMIC DNA]</scope>
    <source>
        <strain evidence="4 5">Ar-4</strain>
    </source>
</reference>